<feature type="transmembrane region" description="Helical" evidence="24">
    <location>
        <begin position="252"/>
        <end position="271"/>
    </location>
</feature>
<feature type="transmembrane region" description="Helical" evidence="24">
    <location>
        <begin position="12"/>
        <end position="39"/>
    </location>
</feature>
<dbReference type="Pfam" id="PF01148">
    <property type="entry name" value="CTP_transf_1"/>
    <property type="match status" value="1"/>
</dbReference>
<evidence type="ECO:0000256" key="13">
    <source>
        <dbReference type="ARBA" id="ARBA00022989"/>
    </source>
</evidence>
<evidence type="ECO:0000313" key="26">
    <source>
        <dbReference type="Proteomes" id="UP000476030"/>
    </source>
</evidence>
<evidence type="ECO:0000256" key="11">
    <source>
        <dbReference type="ARBA" id="ARBA00022692"/>
    </source>
</evidence>
<gene>
    <name evidence="25" type="ORF">GQE98_07540</name>
</gene>
<reference evidence="25 26" key="1">
    <citation type="submission" date="2019-12" db="EMBL/GenBank/DDBJ databases">
        <title>Snethiella sp. nov. sp. isolated from sea sand.</title>
        <authorList>
            <person name="Kim J."/>
            <person name="Jeong S.E."/>
            <person name="Jung H.S."/>
            <person name="Jeon C.O."/>
        </authorList>
    </citation>
    <scope>NUCLEOTIDE SEQUENCE [LARGE SCALE GENOMIC DNA]</scope>
    <source>
        <strain evidence="25 26">DP05</strain>
    </source>
</reference>
<evidence type="ECO:0000256" key="9">
    <source>
        <dbReference type="ARBA" id="ARBA00022516"/>
    </source>
</evidence>
<evidence type="ECO:0000256" key="15">
    <source>
        <dbReference type="ARBA" id="ARBA00023136"/>
    </source>
</evidence>
<evidence type="ECO:0000256" key="8">
    <source>
        <dbReference type="ARBA" id="ARBA00022475"/>
    </source>
</evidence>
<evidence type="ECO:0000256" key="14">
    <source>
        <dbReference type="ARBA" id="ARBA00023098"/>
    </source>
</evidence>
<evidence type="ECO:0000256" key="3">
    <source>
        <dbReference type="ARBA" id="ARBA00005119"/>
    </source>
</evidence>
<dbReference type="EMBL" id="WTUW01000002">
    <property type="protein sequence ID" value="MZR30488.1"/>
    <property type="molecule type" value="Genomic_DNA"/>
</dbReference>
<keyword evidence="14" id="KW-0443">Lipid metabolism</keyword>
<keyword evidence="8" id="KW-1003">Cell membrane</keyword>
<dbReference type="PANTHER" id="PTHR46382:SF1">
    <property type="entry name" value="PHOSPHATIDATE CYTIDYLYLTRANSFERASE"/>
    <property type="match status" value="1"/>
</dbReference>
<evidence type="ECO:0000256" key="5">
    <source>
        <dbReference type="ARBA" id="ARBA00010185"/>
    </source>
</evidence>
<organism evidence="25 26">
    <name type="scientific">Sneathiella litorea</name>
    <dbReference type="NCBI Taxonomy" id="2606216"/>
    <lineage>
        <taxon>Bacteria</taxon>
        <taxon>Pseudomonadati</taxon>
        <taxon>Pseudomonadota</taxon>
        <taxon>Alphaproteobacteria</taxon>
        <taxon>Sneathiellales</taxon>
        <taxon>Sneathiellaceae</taxon>
        <taxon>Sneathiella</taxon>
    </lineage>
</organism>
<keyword evidence="16" id="KW-0594">Phospholipid biosynthesis</keyword>
<comment type="similarity">
    <text evidence="5">Belongs to the CDS family.</text>
</comment>
<protein>
    <recommendedName>
        <fullName evidence="7">Phosphatidate cytidylyltransferase</fullName>
        <ecNumber evidence="6">2.7.7.41</ecNumber>
    </recommendedName>
    <alternativeName>
        <fullName evidence="20">CDP-DAG synthase</fullName>
    </alternativeName>
    <alternativeName>
        <fullName evidence="22">CDP-DG synthase</fullName>
    </alternativeName>
    <alternativeName>
        <fullName evidence="18">CDP-diacylglycerol synthase</fullName>
    </alternativeName>
    <alternativeName>
        <fullName evidence="21">CDP-diglyceride pyrophosphorylase</fullName>
    </alternativeName>
    <alternativeName>
        <fullName evidence="23">CDP-diglyceride synthase</fullName>
    </alternativeName>
    <alternativeName>
        <fullName evidence="19">CTP:phosphatidate cytidylyltransferase</fullName>
    </alternativeName>
</protein>
<accession>A0A6L8W604</accession>
<keyword evidence="12 25" id="KW-0548">Nucleotidyltransferase</keyword>
<feature type="transmembrane region" description="Helical" evidence="24">
    <location>
        <begin position="135"/>
        <end position="155"/>
    </location>
</feature>
<evidence type="ECO:0000256" key="24">
    <source>
        <dbReference type="SAM" id="Phobius"/>
    </source>
</evidence>
<feature type="transmembrane region" description="Helical" evidence="24">
    <location>
        <begin position="175"/>
        <end position="192"/>
    </location>
</feature>
<feature type="transmembrane region" description="Helical" evidence="24">
    <location>
        <begin position="83"/>
        <end position="102"/>
    </location>
</feature>
<dbReference type="EC" id="2.7.7.41" evidence="6"/>
<evidence type="ECO:0000256" key="1">
    <source>
        <dbReference type="ARBA" id="ARBA00001698"/>
    </source>
</evidence>
<dbReference type="RefSeq" id="WP_161315068.1">
    <property type="nucleotide sequence ID" value="NZ_WTUW01000002.1"/>
</dbReference>
<evidence type="ECO:0000256" key="21">
    <source>
        <dbReference type="ARBA" id="ARBA00032396"/>
    </source>
</evidence>
<comment type="catalytic activity">
    <reaction evidence="1">
        <text>a 1,2-diacyl-sn-glycero-3-phosphate + CTP + H(+) = a CDP-1,2-diacyl-sn-glycerol + diphosphate</text>
        <dbReference type="Rhea" id="RHEA:16229"/>
        <dbReference type="ChEBI" id="CHEBI:15378"/>
        <dbReference type="ChEBI" id="CHEBI:33019"/>
        <dbReference type="ChEBI" id="CHEBI:37563"/>
        <dbReference type="ChEBI" id="CHEBI:58332"/>
        <dbReference type="ChEBI" id="CHEBI:58608"/>
        <dbReference type="EC" id="2.7.7.41"/>
    </reaction>
</comment>
<keyword evidence="9" id="KW-0444">Lipid biosynthesis</keyword>
<keyword evidence="15 24" id="KW-0472">Membrane</keyword>
<dbReference type="AlphaFoldDB" id="A0A6L8W604"/>
<comment type="pathway">
    <text evidence="3">Phospholipid metabolism; CDP-diacylglycerol biosynthesis; CDP-diacylglycerol from sn-glycerol 3-phosphate: step 3/3.</text>
</comment>
<dbReference type="GO" id="GO:0005886">
    <property type="term" value="C:plasma membrane"/>
    <property type="evidence" value="ECO:0007669"/>
    <property type="project" value="UniProtKB-SubCell"/>
</dbReference>
<evidence type="ECO:0000256" key="2">
    <source>
        <dbReference type="ARBA" id="ARBA00004651"/>
    </source>
</evidence>
<feature type="transmembrane region" description="Helical" evidence="24">
    <location>
        <begin position="59"/>
        <end position="76"/>
    </location>
</feature>
<dbReference type="PANTHER" id="PTHR46382">
    <property type="entry name" value="PHOSPHATIDATE CYTIDYLYLTRANSFERASE"/>
    <property type="match status" value="1"/>
</dbReference>
<comment type="pathway">
    <text evidence="4">Lipid metabolism.</text>
</comment>
<evidence type="ECO:0000256" key="10">
    <source>
        <dbReference type="ARBA" id="ARBA00022679"/>
    </source>
</evidence>
<evidence type="ECO:0000256" key="23">
    <source>
        <dbReference type="ARBA" id="ARBA00033406"/>
    </source>
</evidence>
<keyword evidence="10 25" id="KW-0808">Transferase</keyword>
<evidence type="ECO:0000256" key="16">
    <source>
        <dbReference type="ARBA" id="ARBA00023209"/>
    </source>
</evidence>
<dbReference type="Proteomes" id="UP000476030">
    <property type="component" value="Unassembled WGS sequence"/>
</dbReference>
<dbReference type="GO" id="GO:0004605">
    <property type="term" value="F:phosphatidate cytidylyltransferase activity"/>
    <property type="evidence" value="ECO:0007669"/>
    <property type="project" value="UniProtKB-EC"/>
</dbReference>
<evidence type="ECO:0000256" key="12">
    <source>
        <dbReference type="ARBA" id="ARBA00022695"/>
    </source>
</evidence>
<feature type="transmembrane region" description="Helical" evidence="24">
    <location>
        <begin position="199"/>
        <end position="219"/>
    </location>
</feature>
<name>A0A6L8W604_9PROT</name>
<keyword evidence="13 24" id="KW-1133">Transmembrane helix</keyword>
<evidence type="ECO:0000256" key="20">
    <source>
        <dbReference type="ARBA" id="ARBA00032253"/>
    </source>
</evidence>
<evidence type="ECO:0000256" key="4">
    <source>
        <dbReference type="ARBA" id="ARBA00005189"/>
    </source>
</evidence>
<proteinExistence type="inferred from homology"/>
<evidence type="ECO:0000256" key="18">
    <source>
        <dbReference type="ARBA" id="ARBA00029893"/>
    </source>
</evidence>
<keyword evidence="17" id="KW-1208">Phospholipid metabolism</keyword>
<evidence type="ECO:0000256" key="7">
    <source>
        <dbReference type="ARBA" id="ARBA00019373"/>
    </source>
</evidence>
<sequence length="272" mass="28726">MLLSSFTSLQQRVISALVLAPVAVAALYFGGFYFLLFLIGASAVMSYEWCHASLEKSPGLITLMTAVTVFSGLYVAQKSYFHHGVIALFIGSALIGIAAIVVKKRNRLGWAISGPLCIGLPVLALISLRSIPDSGFALTLGLFLVVWATDIGAYFSGKSIGGPKIAPAISPNKTWAGLIGGIIFAMIVAYLVNRYLVGGQVATIGILGLGAICAILAQIGDFAESAWKRHFGIKDASNLIPGHGGVMDRLDGVFLTAPILMLLIMLVDGIWQ</sequence>
<keyword evidence="11 24" id="KW-0812">Transmembrane</keyword>
<evidence type="ECO:0000256" key="22">
    <source>
        <dbReference type="ARBA" id="ARBA00032743"/>
    </source>
</evidence>
<evidence type="ECO:0000313" key="25">
    <source>
        <dbReference type="EMBL" id="MZR30488.1"/>
    </source>
</evidence>
<dbReference type="GO" id="GO:0016024">
    <property type="term" value="P:CDP-diacylglycerol biosynthetic process"/>
    <property type="evidence" value="ECO:0007669"/>
    <property type="project" value="TreeGrafter"/>
</dbReference>
<evidence type="ECO:0000256" key="19">
    <source>
        <dbReference type="ARBA" id="ARBA00031825"/>
    </source>
</evidence>
<comment type="caution">
    <text evidence="25">The sequence shown here is derived from an EMBL/GenBank/DDBJ whole genome shotgun (WGS) entry which is preliminary data.</text>
</comment>
<evidence type="ECO:0000256" key="17">
    <source>
        <dbReference type="ARBA" id="ARBA00023264"/>
    </source>
</evidence>
<evidence type="ECO:0000256" key="6">
    <source>
        <dbReference type="ARBA" id="ARBA00012487"/>
    </source>
</evidence>
<keyword evidence="26" id="KW-1185">Reference proteome</keyword>
<feature type="transmembrane region" description="Helical" evidence="24">
    <location>
        <begin position="108"/>
        <end position="128"/>
    </location>
</feature>
<comment type="subcellular location">
    <subcellularLocation>
        <location evidence="2">Cell membrane</location>
        <topology evidence="2">Multi-pass membrane protein</topology>
    </subcellularLocation>
</comment>